<dbReference type="PANTHER" id="PTHR33395">
    <property type="entry name" value="TRANSCRIPTASE, PUTATIVE-RELATED-RELATED"/>
    <property type="match status" value="1"/>
</dbReference>
<dbReference type="InterPro" id="IPR036691">
    <property type="entry name" value="Endo/exonu/phosph_ase_sf"/>
</dbReference>
<proteinExistence type="predicted"/>
<name>A0ABR3HV30_LOXSC</name>
<keyword evidence="3" id="KW-1185">Reference proteome</keyword>
<dbReference type="SUPFAM" id="SSF56219">
    <property type="entry name" value="DNase I-like"/>
    <property type="match status" value="1"/>
</dbReference>
<dbReference type="Pfam" id="PF03372">
    <property type="entry name" value="Exo_endo_phos"/>
    <property type="match status" value="1"/>
</dbReference>
<comment type="caution">
    <text evidence="2">The sequence shown here is derived from an EMBL/GenBank/DDBJ whole genome shotgun (WGS) entry which is preliminary data.</text>
</comment>
<evidence type="ECO:0000259" key="1">
    <source>
        <dbReference type="Pfam" id="PF03372"/>
    </source>
</evidence>
<feature type="domain" description="Endonuclease/exonuclease/phosphatase" evidence="1">
    <location>
        <begin position="8"/>
        <end position="220"/>
    </location>
</feature>
<dbReference type="InterPro" id="IPR005135">
    <property type="entry name" value="Endo/exonuclease/phosphatase"/>
</dbReference>
<dbReference type="PANTHER" id="PTHR33395:SF22">
    <property type="entry name" value="REVERSE TRANSCRIPTASE DOMAIN-CONTAINING PROTEIN"/>
    <property type="match status" value="1"/>
</dbReference>
<dbReference type="Proteomes" id="UP001549920">
    <property type="component" value="Unassembled WGS sequence"/>
</dbReference>
<organism evidence="2 3">
    <name type="scientific">Loxostege sticticalis</name>
    <name type="common">Beet webworm moth</name>
    <dbReference type="NCBI Taxonomy" id="481309"/>
    <lineage>
        <taxon>Eukaryota</taxon>
        <taxon>Metazoa</taxon>
        <taxon>Ecdysozoa</taxon>
        <taxon>Arthropoda</taxon>
        <taxon>Hexapoda</taxon>
        <taxon>Insecta</taxon>
        <taxon>Pterygota</taxon>
        <taxon>Neoptera</taxon>
        <taxon>Endopterygota</taxon>
        <taxon>Lepidoptera</taxon>
        <taxon>Glossata</taxon>
        <taxon>Ditrysia</taxon>
        <taxon>Pyraloidea</taxon>
        <taxon>Crambidae</taxon>
        <taxon>Pyraustinae</taxon>
        <taxon>Loxostege</taxon>
    </lineage>
</organism>
<reference evidence="2 3" key="1">
    <citation type="submission" date="2024-06" db="EMBL/GenBank/DDBJ databases">
        <title>A chromosome-level genome assembly of beet webworm, Loxostege sticticalis.</title>
        <authorList>
            <person name="Zhang Y."/>
        </authorList>
    </citation>
    <scope>NUCLEOTIDE SEQUENCE [LARGE SCALE GENOMIC DNA]</scope>
    <source>
        <strain evidence="2">AQ026</strain>
        <tissue evidence="2">Whole body</tissue>
    </source>
</reference>
<sequence>MVNIYYQNVRGLRTKTVLFKRNIQLLNYDIVLLTETWLLDGVNNEELFSDRYTVWRRDRDYLSVGQSRGGGVLIAIRCDLAVQARPEWHSTAEDIWVSLKIGAKKGSLPFVLHIGCLYLCEQNQGLSFTSQLSNYADKVLSASGDFNLSDISWSSSSNANYLTPSFRSINANHSEVQDLMNLCGLNQFNNIRNHLNGLLDLVFSNGDVQVSHCTEPLTEEDSYHPALMCQINLIDLPPRTTGLNLRTTVIYFVC</sequence>
<accession>A0ABR3HV30</accession>
<dbReference type="Gene3D" id="3.60.10.10">
    <property type="entry name" value="Endonuclease/exonuclease/phosphatase"/>
    <property type="match status" value="1"/>
</dbReference>
<protein>
    <recommendedName>
        <fullName evidence="1">Endonuclease/exonuclease/phosphatase domain-containing protein</fullName>
    </recommendedName>
</protein>
<dbReference type="EMBL" id="JBEUOH010000013">
    <property type="protein sequence ID" value="KAL0880423.1"/>
    <property type="molecule type" value="Genomic_DNA"/>
</dbReference>
<evidence type="ECO:0000313" key="3">
    <source>
        <dbReference type="Proteomes" id="UP001549920"/>
    </source>
</evidence>
<gene>
    <name evidence="2" type="ORF">ABMA27_002850</name>
</gene>
<evidence type="ECO:0000313" key="2">
    <source>
        <dbReference type="EMBL" id="KAL0880423.1"/>
    </source>
</evidence>